<evidence type="ECO:0000259" key="1">
    <source>
        <dbReference type="Pfam" id="PF02581"/>
    </source>
</evidence>
<accession>A0A1V2H217</accession>
<dbReference type="Pfam" id="PF02581">
    <property type="entry name" value="TMP-TENI"/>
    <property type="match status" value="1"/>
</dbReference>
<dbReference type="InterPro" id="IPR022998">
    <property type="entry name" value="ThiamineP_synth_TenI"/>
</dbReference>
<evidence type="ECO:0000313" key="2">
    <source>
        <dbReference type="EMBL" id="ONG53389.1"/>
    </source>
</evidence>
<name>A0A1V2H217_9PROT</name>
<sequence length="165" mass="17072">MPDPRPAAARLPRGAGVVARGMAPDFLESLARQRRRRGPLLLGGNPRQALALQAGLHWPDRATGAGFAAFRLARRAGAPGALLSMAAHGPAGLRRARRQKADLIFLSPLFPTPSHPGAPSLGPFRWAAQARRAGRPVAALGGILATNAARVPPPCCGLAAITALA</sequence>
<dbReference type="InterPro" id="IPR013785">
    <property type="entry name" value="Aldolase_TIM"/>
</dbReference>
<gene>
    <name evidence="2" type="ORF">BKE38_12165</name>
</gene>
<comment type="caution">
    <text evidence="2">The sequence shown here is derived from an EMBL/GenBank/DDBJ whole genome shotgun (WGS) entry which is preliminary data.</text>
</comment>
<feature type="domain" description="Thiamine phosphate synthase/TenI" evidence="1">
    <location>
        <begin position="34"/>
        <end position="151"/>
    </location>
</feature>
<dbReference type="CDD" id="cd00564">
    <property type="entry name" value="TMP_TenI"/>
    <property type="match status" value="1"/>
</dbReference>
<keyword evidence="3" id="KW-1185">Reference proteome</keyword>
<dbReference type="InterPro" id="IPR036206">
    <property type="entry name" value="ThiamineP_synth_sf"/>
</dbReference>
<reference evidence="2 3" key="1">
    <citation type="submission" date="2016-10" db="EMBL/GenBank/DDBJ databases">
        <title>Draft Genome sequence of Roseomonas sp. strain M3.</title>
        <authorList>
            <person name="Subhash Y."/>
            <person name="Lee S."/>
        </authorList>
    </citation>
    <scope>NUCLEOTIDE SEQUENCE [LARGE SCALE GENOMIC DNA]</scope>
    <source>
        <strain evidence="2 3">M3</strain>
    </source>
</reference>
<organism evidence="2 3">
    <name type="scientific">Teichococcus deserti</name>
    <dbReference type="NCBI Taxonomy" id="1817963"/>
    <lineage>
        <taxon>Bacteria</taxon>
        <taxon>Pseudomonadati</taxon>
        <taxon>Pseudomonadota</taxon>
        <taxon>Alphaproteobacteria</taxon>
        <taxon>Acetobacterales</taxon>
        <taxon>Roseomonadaceae</taxon>
        <taxon>Roseomonas</taxon>
    </lineage>
</organism>
<proteinExistence type="predicted"/>
<dbReference type="AlphaFoldDB" id="A0A1V2H217"/>
<dbReference type="SUPFAM" id="SSF51391">
    <property type="entry name" value="Thiamin phosphate synthase"/>
    <property type="match status" value="1"/>
</dbReference>
<evidence type="ECO:0000313" key="3">
    <source>
        <dbReference type="Proteomes" id="UP000188879"/>
    </source>
</evidence>
<dbReference type="EMBL" id="MLCO01000102">
    <property type="protein sequence ID" value="ONG53389.1"/>
    <property type="molecule type" value="Genomic_DNA"/>
</dbReference>
<protein>
    <recommendedName>
        <fullName evidence="1">Thiamine phosphate synthase/TenI domain-containing protein</fullName>
    </recommendedName>
</protein>
<dbReference type="GO" id="GO:0009228">
    <property type="term" value="P:thiamine biosynthetic process"/>
    <property type="evidence" value="ECO:0007669"/>
    <property type="project" value="UniProtKB-KW"/>
</dbReference>
<dbReference type="Proteomes" id="UP000188879">
    <property type="component" value="Unassembled WGS sequence"/>
</dbReference>
<dbReference type="Gene3D" id="3.20.20.70">
    <property type="entry name" value="Aldolase class I"/>
    <property type="match status" value="1"/>
</dbReference>